<accession>A0AC55DLK9</accession>
<proteinExistence type="predicted"/>
<sequence length="688" mass="75617">MSRPGQGVMVPVNGLGFPPQNVARVVVWEWLNEHSRWRPYTATVCHHIENVLKEDARGSVVLGQVDAQLVPYIIDLQSMHQFRQDTGTMRPVRRNFYDPSSAPGKGIVWEWESDSGAWTAYDMDIGITIQNAYEKQHPWLDLSSLGFCYLIYFNSMSQMNRQTRRRRRLRRRLDLAYPLTVGSIPKSQSWPVGANSGQPCTCQQCLLVNSTRAASNAILASQRRKAPQASCSTLSPPRRVPALPVKNLNGTGPVPPALAGMTGILLCAAGLPVCLTRAPKPILHPPPVSKSDVKPVPGVPGVCRKTKKKHLKKRREDPVVIPHSDHSFGSPAGGLFGTGAPPSASSPSPACPQDCTICMERLVTASGYEGVLRHKGVRPELVGRLGRCGHMYHLLCLVAMYSNGNKFHEEVFITYLLQMANTPRCSWAGWRFQSTRKCLVGEAWWSTFPNNNAEKPMEGAVLPQHPVDTPEDREEPWWRGGYRVGQQTARAPVHTRSRWAAGRGLGLTASETVLLLPWRGAVSRKRLNGRDLGWFGLFRGRNRTAPSSFRHALGLFSMKPELLPIDSPALANVLSGLGLVGGGSRAIQWVAGWRRGSGCRGGAARDPAPSPPLQVLRLLITAWERRLIFTIGTSNTTGESDTVVWNEIHHKTEFGSNLTGHGYPDASYLDNVLVELTAQGVSEAPAKA</sequence>
<organism evidence="1 2">
    <name type="scientific">Echinops telfairi</name>
    <name type="common">Lesser hedgehog tenrec</name>
    <dbReference type="NCBI Taxonomy" id="9371"/>
    <lineage>
        <taxon>Eukaryota</taxon>
        <taxon>Metazoa</taxon>
        <taxon>Chordata</taxon>
        <taxon>Craniata</taxon>
        <taxon>Vertebrata</taxon>
        <taxon>Euteleostomi</taxon>
        <taxon>Mammalia</taxon>
        <taxon>Eutheria</taxon>
        <taxon>Afrotheria</taxon>
        <taxon>Tenrecidae</taxon>
        <taxon>Tenrecinae</taxon>
        <taxon>Echinops</taxon>
    </lineage>
</organism>
<keyword evidence="1" id="KW-1185">Reference proteome</keyword>
<evidence type="ECO:0000313" key="2">
    <source>
        <dbReference type="RefSeq" id="XP_045152633.1"/>
    </source>
</evidence>
<dbReference type="Proteomes" id="UP000694863">
    <property type="component" value="Unplaced"/>
</dbReference>
<dbReference type="RefSeq" id="XP_045152633.1">
    <property type="nucleotide sequence ID" value="XM_045296698.1"/>
</dbReference>
<protein>
    <submittedName>
        <fullName evidence="2">E3 ubiquitin-protein ligase DTX1</fullName>
    </submittedName>
</protein>
<name>A0AC55DLK9_ECHTE</name>
<reference evidence="2" key="1">
    <citation type="submission" date="2025-08" db="UniProtKB">
        <authorList>
            <consortium name="RefSeq"/>
        </authorList>
    </citation>
    <scope>IDENTIFICATION</scope>
</reference>
<evidence type="ECO:0000313" key="1">
    <source>
        <dbReference type="Proteomes" id="UP000694863"/>
    </source>
</evidence>
<gene>
    <name evidence="2" type="primary">DTX1</name>
</gene>